<dbReference type="EMBL" id="JAYWLU010000007">
    <property type="protein sequence ID" value="MEX3594642.1"/>
    <property type="molecule type" value="Genomic_DNA"/>
</dbReference>
<organism evidence="2 3">
    <name type="scientific">Kocuria carniphila</name>
    <dbReference type="NCBI Taxonomy" id="262208"/>
    <lineage>
        <taxon>Bacteria</taxon>
        <taxon>Bacillati</taxon>
        <taxon>Actinomycetota</taxon>
        <taxon>Actinomycetes</taxon>
        <taxon>Micrococcales</taxon>
        <taxon>Micrococcaceae</taxon>
        <taxon>Kocuria</taxon>
    </lineage>
</organism>
<dbReference type="Gene3D" id="3.40.30.10">
    <property type="entry name" value="Glutaredoxin"/>
    <property type="match status" value="1"/>
</dbReference>
<dbReference type="SUPFAM" id="SSF52833">
    <property type="entry name" value="Thioredoxin-like"/>
    <property type="match status" value="1"/>
</dbReference>
<dbReference type="Proteomes" id="UP001558481">
    <property type="component" value="Unassembled WGS sequence"/>
</dbReference>
<dbReference type="RefSeq" id="WP_095797230.1">
    <property type="nucleotide sequence ID" value="NZ_CAUREL010000001.1"/>
</dbReference>
<dbReference type="PANTHER" id="PTHR34386:SF1">
    <property type="entry name" value="GLUTAREDOXIN-LIKE PROTEIN NRDH"/>
    <property type="match status" value="1"/>
</dbReference>
<evidence type="ECO:0000259" key="1">
    <source>
        <dbReference type="Pfam" id="PF00462"/>
    </source>
</evidence>
<gene>
    <name evidence="2" type="ORF">VVR66_07945</name>
</gene>
<name>A0ABV3V461_9MICC</name>
<dbReference type="PROSITE" id="PS51354">
    <property type="entry name" value="GLUTAREDOXIN_2"/>
    <property type="match status" value="1"/>
</dbReference>
<evidence type="ECO:0000313" key="3">
    <source>
        <dbReference type="Proteomes" id="UP001558481"/>
    </source>
</evidence>
<dbReference type="PANTHER" id="PTHR34386">
    <property type="entry name" value="GLUTAREDOXIN"/>
    <property type="match status" value="1"/>
</dbReference>
<protein>
    <submittedName>
        <fullName evidence="2">Glutaredoxin domain-containing protein</fullName>
    </submittedName>
</protein>
<dbReference type="Pfam" id="PF00462">
    <property type="entry name" value="Glutaredoxin"/>
    <property type="match status" value="1"/>
</dbReference>
<sequence length="108" mass="11859">MPENPQYPQVSQDDALKHIDNNGVAIYWRPGCPFCERLEYGLGEDGQKATWINIWEDPAAKEYVASLNDGNSTVPTVVTKNTHFIAADSDAPDQVRQLLANATPATAD</sequence>
<dbReference type="InterPro" id="IPR002109">
    <property type="entry name" value="Glutaredoxin"/>
</dbReference>
<evidence type="ECO:0000313" key="2">
    <source>
        <dbReference type="EMBL" id="MEX3594642.1"/>
    </source>
</evidence>
<dbReference type="CDD" id="cd02976">
    <property type="entry name" value="NrdH"/>
    <property type="match status" value="1"/>
</dbReference>
<accession>A0ABV3V461</accession>
<proteinExistence type="predicted"/>
<reference evidence="2 3" key="1">
    <citation type="journal article" date="2024" name="Fungal Genet. Biol.">
        <title>The porcine skin microbiome exhibits broad fungal antagonism.</title>
        <authorList>
            <person name="De La Cruz K.F."/>
            <person name="Townsend E.C."/>
            <person name="Alex Cheong J.Z."/>
            <person name="Salamzade R."/>
            <person name="Liu A."/>
            <person name="Sandstrom S."/>
            <person name="Davila E."/>
            <person name="Huang L."/>
            <person name="Xu K.H."/>
            <person name="Wu S.Y."/>
            <person name="Meudt J.J."/>
            <person name="Shanmuganayagam D."/>
            <person name="Gibson A.L.F."/>
            <person name="Kalan L.R."/>
        </authorList>
    </citation>
    <scope>NUCLEOTIDE SEQUENCE [LARGE SCALE GENOMIC DNA]</scope>
    <source>
        <strain evidence="2 3">LK2625</strain>
    </source>
</reference>
<comment type="caution">
    <text evidence="2">The sequence shown here is derived from an EMBL/GenBank/DDBJ whole genome shotgun (WGS) entry which is preliminary data.</text>
</comment>
<dbReference type="InterPro" id="IPR051548">
    <property type="entry name" value="Grx-like_ET"/>
</dbReference>
<keyword evidence="3" id="KW-1185">Reference proteome</keyword>
<feature type="domain" description="Glutaredoxin" evidence="1">
    <location>
        <begin position="24"/>
        <end position="83"/>
    </location>
</feature>
<dbReference type="InterPro" id="IPR036249">
    <property type="entry name" value="Thioredoxin-like_sf"/>
</dbReference>